<dbReference type="AlphaFoldDB" id="A0A1V0FZB3"/>
<dbReference type="InterPro" id="IPR025932">
    <property type="entry name" value="Trypano_VSG_B_N_dom"/>
</dbReference>
<comment type="function">
    <text evidence="1">VSG forms a coat on the surface of the parasite. The trypanosome evades the immune response of the host by expressing a series of antigenically distinct VSGs from an estimated 1000 VSG genes.</text>
</comment>
<evidence type="ECO:0000259" key="11">
    <source>
        <dbReference type="Pfam" id="PF13206"/>
    </source>
</evidence>
<evidence type="ECO:0000256" key="3">
    <source>
        <dbReference type="ARBA" id="ARBA00022475"/>
    </source>
</evidence>
<dbReference type="GO" id="GO:0098552">
    <property type="term" value="C:side of membrane"/>
    <property type="evidence" value="ECO:0007669"/>
    <property type="project" value="UniProtKB-KW"/>
</dbReference>
<evidence type="ECO:0000256" key="7">
    <source>
        <dbReference type="ARBA" id="ARBA00023180"/>
    </source>
</evidence>
<dbReference type="EMBL" id="KY404475">
    <property type="protein sequence ID" value="ARB50726.1"/>
    <property type="molecule type" value="Genomic_DNA"/>
</dbReference>
<keyword evidence="8" id="KW-0449">Lipoprotein</keyword>
<keyword evidence="6" id="KW-0472">Membrane</keyword>
<feature type="region of interest" description="Disordered" evidence="9">
    <location>
        <begin position="323"/>
        <end position="348"/>
    </location>
</feature>
<evidence type="ECO:0000256" key="2">
    <source>
        <dbReference type="ARBA" id="ARBA00004609"/>
    </source>
</evidence>
<evidence type="ECO:0000256" key="9">
    <source>
        <dbReference type="SAM" id="MobiDB-lite"/>
    </source>
</evidence>
<keyword evidence="4" id="KW-0336">GPI-anchor</keyword>
<dbReference type="GO" id="GO:0005886">
    <property type="term" value="C:plasma membrane"/>
    <property type="evidence" value="ECO:0007669"/>
    <property type="project" value="UniProtKB-SubCell"/>
</dbReference>
<accession>A0A1V0FZB3</accession>
<evidence type="ECO:0000256" key="4">
    <source>
        <dbReference type="ARBA" id="ARBA00022622"/>
    </source>
</evidence>
<feature type="domain" description="Trypanosome variant surface glycoprotein B-type N-terminal" evidence="11">
    <location>
        <begin position="108"/>
        <end position="302"/>
    </location>
</feature>
<name>A0A1V0FZB3_9TRYP</name>
<evidence type="ECO:0000256" key="10">
    <source>
        <dbReference type="SAM" id="SignalP"/>
    </source>
</evidence>
<evidence type="ECO:0000256" key="1">
    <source>
        <dbReference type="ARBA" id="ARBA00002523"/>
    </source>
</evidence>
<dbReference type="VEuPathDB" id="TriTrypDB:Tb927.10.16420"/>
<protein>
    <submittedName>
        <fullName evidence="12">Variant surface glycoprotein</fullName>
    </submittedName>
</protein>
<keyword evidence="7" id="KW-0325">Glycoprotein</keyword>
<comment type="subcellular location">
    <subcellularLocation>
        <location evidence="2">Cell membrane</location>
        <topology evidence="2">Lipid-anchor</topology>
        <topology evidence="2">GPI-anchor</topology>
    </subcellularLocation>
</comment>
<dbReference type="Pfam" id="PF13206">
    <property type="entry name" value="VSG_B"/>
    <property type="match status" value="1"/>
</dbReference>
<evidence type="ECO:0000256" key="6">
    <source>
        <dbReference type="ARBA" id="ARBA00023136"/>
    </source>
</evidence>
<keyword evidence="3" id="KW-1003">Cell membrane</keyword>
<feature type="chain" id="PRO_5012572630" evidence="10">
    <location>
        <begin position="24"/>
        <end position="377"/>
    </location>
</feature>
<reference evidence="12" key="1">
    <citation type="submission" date="2016-12" db="EMBL/GenBank/DDBJ databases">
        <title>Extending the VSGnome of Trypanosoma brucei strain TREU927.</title>
        <authorList>
            <person name="Cross G.A."/>
        </authorList>
    </citation>
    <scope>NUCLEOTIDE SEQUENCE</scope>
    <source>
        <strain evidence="12">Tb927.99.686</strain>
    </source>
</reference>
<proteinExistence type="predicted"/>
<evidence type="ECO:0000256" key="5">
    <source>
        <dbReference type="ARBA" id="ARBA00022729"/>
    </source>
</evidence>
<organism evidence="12">
    <name type="scientific">Trypanosoma brucei</name>
    <dbReference type="NCBI Taxonomy" id="5691"/>
    <lineage>
        <taxon>Eukaryota</taxon>
        <taxon>Discoba</taxon>
        <taxon>Euglenozoa</taxon>
        <taxon>Kinetoplastea</taxon>
        <taxon>Metakinetoplastina</taxon>
        <taxon>Trypanosomatida</taxon>
        <taxon>Trypanosomatidae</taxon>
        <taxon>Trypanosoma</taxon>
    </lineage>
</organism>
<evidence type="ECO:0000313" key="12">
    <source>
        <dbReference type="EMBL" id="ARB50726.1"/>
    </source>
</evidence>
<sequence>MQRLATAVLFVLAFLYSTEQAVGLTEANALCKRACSCKSRLLKLLDLYTSKYTDGINNERANSETHSKIVAAALAADPLMRKKILPLIGAATDILDICLRELATAFASAGTYAVMCTSGAEVGRSLIQDIVCICSENAAKAADKSCTAAGTTMTGHNLQQGGQGAAKRWLALRASCEKKGKELQPTAASDAAALHTGISRVHQLLGANAYNLGKATDSAYPQSVMTILGGTNGGATASASCDGSSVDPAAGGTAHGICVAYKGHASEDNLIPWAAELHTAAVAILGMEKAERKLAVLVAKLTSLAENMETTYLHASVRHPSAAATNTAAETDQIDKKEKQCNPAGQNKTECDKLKDKGCVCNDNGKKCELKRRLKLS</sequence>
<feature type="signal peptide" evidence="10">
    <location>
        <begin position="1"/>
        <end position="23"/>
    </location>
</feature>
<dbReference type="VEuPathDB" id="TriTrypDB:Tb427_000240100"/>
<evidence type="ECO:0000256" key="8">
    <source>
        <dbReference type="ARBA" id="ARBA00023288"/>
    </source>
</evidence>
<keyword evidence="5 10" id="KW-0732">Signal</keyword>